<dbReference type="SUPFAM" id="SSF51197">
    <property type="entry name" value="Clavaminate synthase-like"/>
    <property type="match status" value="1"/>
</dbReference>
<comment type="cofactor">
    <cofactor evidence="1">
        <name>L-ascorbate</name>
        <dbReference type="ChEBI" id="CHEBI:38290"/>
    </cofactor>
</comment>
<keyword evidence="3" id="KW-0560">Oxidoreductase</keyword>
<dbReference type="Pfam" id="PF14226">
    <property type="entry name" value="DIOX_N"/>
    <property type="match status" value="1"/>
</dbReference>
<keyword evidence="4" id="KW-0408">Iron</keyword>
<feature type="domain" description="Non-haem dioxygenase N-terminal" evidence="6">
    <location>
        <begin position="40"/>
        <end position="117"/>
    </location>
</feature>
<keyword evidence="2" id="KW-0479">Metal-binding</keyword>
<dbReference type="InterPro" id="IPR027443">
    <property type="entry name" value="IPNS-like_sf"/>
</dbReference>
<dbReference type="InterPro" id="IPR050231">
    <property type="entry name" value="Iron_ascorbate_oxido_reductase"/>
</dbReference>
<dbReference type="InterPro" id="IPR026992">
    <property type="entry name" value="DIOX_N"/>
</dbReference>
<protein>
    <submittedName>
        <fullName evidence="7">Flavonol synthase 3</fullName>
    </submittedName>
</protein>
<dbReference type="AlphaFoldDB" id="A0AAV8DEV2"/>
<dbReference type="GO" id="GO:0046872">
    <property type="term" value="F:metal ion binding"/>
    <property type="evidence" value="ECO:0007669"/>
    <property type="project" value="UniProtKB-KW"/>
</dbReference>
<dbReference type="PANTHER" id="PTHR47990">
    <property type="entry name" value="2-OXOGLUTARATE (2OG) AND FE(II)-DEPENDENT OXYGENASE SUPERFAMILY PROTEIN-RELATED"/>
    <property type="match status" value="1"/>
</dbReference>
<evidence type="ECO:0000313" key="8">
    <source>
        <dbReference type="Proteomes" id="UP001140206"/>
    </source>
</evidence>
<evidence type="ECO:0000313" key="7">
    <source>
        <dbReference type="EMBL" id="KAJ4764906.1"/>
    </source>
</evidence>
<organism evidence="7 8">
    <name type="scientific">Rhynchospora pubera</name>
    <dbReference type="NCBI Taxonomy" id="906938"/>
    <lineage>
        <taxon>Eukaryota</taxon>
        <taxon>Viridiplantae</taxon>
        <taxon>Streptophyta</taxon>
        <taxon>Embryophyta</taxon>
        <taxon>Tracheophyta</taxon>
        <taxon>Spermatophyta</taxon>
        <taxon>Magnoliopsida</taxon>
        <taxon>Liliopsida</taxon>
        <taxon>Poales</taxon>
        <taxon>Cyperaceae</taxon>
        <taxon>Cyperoideae</taxon>
        <taxon>Rhynchosporeae</taxon>
        <taxon>Rhynchospora</taxon>
    </lineage>
</organism>
<dbReference type="GO" id="GO:0016491">
    <property type="term" value="F:oxidoreductase activity"/>
    <property type="evidence" value="ECO:0007669"/>
    <property type="project" value="UniProtKB-KW"/>
</dbReference>
<reference evidence="7" key="1">
    <citation type="submission" date="2022-08" db="EMBL/GenBank/DDBJ databases">
        <authorList>
            <person name="Marques A."/>
        </authorList>
    </citation>
    <scope>NUCLEOTIDE SEQUENCE</scope>
    <source>
        <strain evidence="7">RhyPub2mFocal</strain>
        <tissue evidence="7">Leaves</tissue>
    </source>
</reference>
<evidence type="ECO:0000259" key="6">
    <source>
        <dbReference type="Pfam" id="PF14226"/>
    </source>
</evidence>
<comment type="caution">
    <text evidence="7">The sequence shown here is derived from an EMBL/GenBank/DDBJ whole genome shotgun (WGS) entry which is preliminary data.</text>
</comment>
<dbReference type="Gene3D" id="2.60.120.330">
    <property type="entry name" value="B-lactam Antibiotic, Isopenicillin N Synthase, Chain"/>
    <property type="match status" value="1"/>
</dbReference>
<proteinExistence type="predicted"/>
<evidence type="ECO:0000256" key="5">
    <source>
        <dbReference type="SAM" id="MobiDB-lite"/>
    </source>
</evidence>
<evidence type="ECO:0000256" key="2">
    <source>
        <dbReference type="ARBA" id="ARBA00022723"/>
    </source>
</evidence>
<evidence type="ECO:0000256" key="1">
    <source>
        <dbReference type="ARBA" id="ARBA00001961"/>
    </source>
</evidence>
<evidence type="ECO:0000256" key="4">
    <source>
        <dbReference type="ARBA" id="ARBA00023004"/>
    </source>
</evidence>
<dbReference type="Proteomes" id="UP001140206">
    <property type="component" value="Chromosome 4"/>
</dbReference>
<accession>A0AAV8DEV2</accession>
<name>A0AAV8DEV2_9POAL</name>
<evidence type="ECO:0000256" key="3">
    <source>
        <dbReference type="ARBA" id="ARBA00023002"/>
    </source>
</evidence>
<sequence>MRVQTIASLSNNLGTIPPEFIRPEHEQPGKTTFHGPVPELPVIDLANPDQDQVIREIVEASSEWGIFQVVNHGIPEEVVKEIQRVGKHFFELPQEEKKKVAKKPNMKEGYGTKLHLEPEGQKTWV</sequence>
<dbReference type="EMBL" id="JAMFTS010000004">
    <property type="protein sequence ID" value="KAJ4764906.1"/>
    <property type="molecule type" value="Genomic_DNA"/>
</dbReference>
<feature type="compositionally biased region" description="Basic and acidic residues" evidence="5">
    <location>
        <begin position="114"/>
        <end position="125"/>
    </location>
</feature>
<gene>
    <name evidence="7" type="ORF">LUZ62_075281</name>
</gene>
<keyword evidence="8" id="KW-1185">Reference proteome</keyword>
<feature type="region of interest" description="Disordered" evidence="5">
    <location>
        <begin position="100"/>
        <end position="125"/>
    </location>
</feature>